<evidence type="ECO:0000313" key="2">
    <source>
        <dbReference type="Proteomes" id="UP000676246"/>
    </source>
</evidence>
<dbReference type="EMBL" id="JAGQDD010000030">
    <property type="protein sequence ID" value="MBQ0933462.1"/>
    <property type="molecule type" value="Genomic_DNA"/>
</dbReference>
<dbReference type="AlphaFoldDB" id="A0A940YJC0"/>
<protein>
    <submittedName>
        <fullName evidence="1">Uncharacterized protein</fullName>
    </submittedName>
</protein>
<evidence type="ECO:0000313" key="1">
    <source>
        <dbReference type="EMBL" id="MBQ0933462.1"/>
    </source>
</evidence>
<name>A0A940YJC0_9BURK</name>
<accession>A0A940YJC0</accession>
<gene>
    <name evidence="1" type="ORF">KAK03_23555</name>
</gene>
<proteinExistence type="predicted"/>
<organism evidence="1 2">
    <name type="scientific">Ideonella alba</name>
    <dbReference type="NCBI Taxonomy" id="2824118"/>
    <lineage>
        <taxon>Bacteria</taxon>
        <taxon>Pseudomonadati</taxon>
        <taxon>Pseudomonadota</taxon>
        <taxon>Betaproteobacteria</taxon>
        <taxon>Burkholderiales</taxon>
        <taxon>Sphaerotilaceae</taxon>
        <taxon>Ideonella</taxon>
    </lineage>
</organism>
<reference evidence="1 2" key="1">
    <citation type="submission" date="2021-04" db="EMBL/GenBank/DDBJ databases">
        <title>The genome sequence of Ideonella sp. 3Y2.</title>
        <authorList>
            <person name="Liu Y."/>
        </authorList>
    </citation>
    <scope>NUCLEOTIDE SEQUENCE [LARGE SCALE GENOMIC DNA]</scope>
    <source>
        <strain evidence="1 2">3Y2</strain>
    </source>
</reference>
<sequence>MAARFAAASALAYMQRANSGGSYHLQLHPDIDDAKDYFGLSVKGTVGAGFAVLEMQAQGYAWLGHWEEAFYTPGEKCPDFVFGRDDVVAAVEAKGTEAIGSQLERAIKDGWREQVRDSAAWGADEGWLIATCLSRTTPTSLRRAYQDFAGGAAPSGFPVAPGATDRNRMTTQAALQCVLAGVLNWVGLGVPPSSSSNRVLANAYRFLRGPGNESVLLGESGTVSVSGLGTLTMTPLCRRQTIRDLANRLRDRSRFPEPDVDRATDYRKPLALEPGGGVELWLLDGTGMRFERG</sequence>
<keyword evidence="2" id="KW-1185">Reference proteome</keyword>
<dbReference type="Proteomes" id="UP000676246">
    <property type="component" value="Unassembled WGS sequence"/>
</dbReference>
<dbReference type="RefSeq" id="WP_210857130.1">
    <property type="nucleotide sequence ID" value="NZ_JAGQDD010000030.1"/>
</dbReference>
<comment type="caution">
    <text evidence="1">The sequence shown here is derived from an EMBL/GenBank/DDBJ whole genome shotgun (WGS) entry which is preliminary data.</text>
</comment>